<organism evidence="16 17">
    <name type="scientific">Roridomyces roridus</name>
    <dbReference type="NCBI Taxonomy" id="1738132"/>
    <lineage>
        <taxon>Eukaryota</taxon>
        <taxon>Fungi</taxon>
        <taxon>Dikarya</taxon>
        <taxon>Basidiomycota</taxon>
        <taxon>Agaricomycotina</taxon>
        <taxon>Agaricomycetes</taxon>
        <taxon>Agaricomycetidae</taxon>
        <taxon>Agaricales</taxon>
        <taxon>Marasmiineae</taxon>
        <taxon>Mycenaceae</taxon>
        <taxon>Roridomyces</taxon>
    </lineage>
</organism>
<comment type="catalytic activity">
    <reaction evidence="1">
        <text>D-threo-isocitrate + NAD(+) = 2-oxoglutarate + CO2 + NADH</text>
        <dbReference type="Rhea" id="RHEA:23632"/>
        <dbReference type="ChEBI" id="CHEBI:15562"/>
        <dbReference type="ChEBI" id="CHEBI:16526"/>
        <dbReference type="ChEBI" id="CHEBI:16810"/>
        <dbReference type="ChEBI" id="CHEBI:57540"/>
        <dbReference type="ChEBI" id="CHEBI:57945"/>
        <dbReference type="EC" id="1.1.1.41"/>
    </reaction>
</comment>
<dbReference type="GO" id="GO:0004449">
    <property type="term" value="F:isocitrate dehydrogenase (NAD+) activity"/>
    <property type="evidence" value="ECO:0007669"/>
    <property type="project" value="UniProtKB-EC"/>
</dbReference>
<evidence type="ECO:0000256" key="9">
    <source>
        <dbReference type="ARBA" id="ARBA00022946"/>
    </source>
</evidence>
<dbReference type="PANTHER" id="PTHR11835:SF34">
    <property type="entry name" value="ISOCITRATE DEHYDROGENASE [NAD] SUBUNIT ALPHA, MITOCHONDRIAL"/>
    <property type="match status" value="1"/>
</dbReference>
<keyword evidence="7" id="KW-0479">Metal-binding</keyword>
<dbReference type="InterPro" id="IPR019818">
    <property type="entry name" value="IsoCit/isopropylmalate_DH_CS"/>
</dbReference>
<protein>
    <recommendedName>
        <fullName evidence="14">Isocitrate dehydrogenase [NAD] subunit 2, mitochondrial</fullName>
        <ecNumber evidence="6">1.1.1.41</ecNumber>
    </recommendedName>
    <alternativeName>
        <fullName evidence="13">Isocitric dehydrogenase</fullName>
    </alternativeName>
    <alternativeName>
        <fullName evidence="12">NAD(+)-specific ICDH</fullName>
    </alternativeName>
</protein>
<comment type="cofactor">
    <cofactor evidence="2">
        <name>Mn(2+)</name>
        <dbReference type="ChEBI" id="CHEBI:29035"/>
    </cofactor>
</comment>
<dbReference type="AlphaFoldDB" id="A0AAD7FTW2"/>
<keyword evidence="10" id="KW-0560">Oxidoreductase</keyword>
<proteinExistence type="inferred from homology"/>
<evidence type="ECO:0000313" key="16">
    <source>
        <dbReference type="EMBL" id="KAJ7638868.1"/>
    </source>
</evidence>
<dbReference type="Proteomes" id="UP001221142">
    <property type="component" value="Unassembled WGS sequence"/>
</dbReference>
<evidence type="ECO:0000256" key="11">
    <source>
        <dbReference type="ARBA" id="ARBA00023027"/>
    </source>
</evidence>
<dbReference type="SMART" id="SM01329">
    <property type="entry name" value="Iso_dh"/>
    <property type="match status" value="1"/>
</dbReference>
<evidence type="ECO:0000256" key="4">
    <source>
        <dbReference type="ARBA" id="ARBA00007769"/>
    </source>
</evidence>
<evidence type="ECO:0000256" key="5">
    <source>
        <dbReference type="ARBA" id="ARBA00011567"/>
    </source>
</evidence>
<sequence length="375" mass="40362">MLSRPFAGVAQRTLGPSQAFRRYASAAPTAAFAGKKDSNGKYTVTLIPGDGIGPEISQSIKDIYVAAGVPIQWEEVSVTPVLKGGKTVIPDNAINSVKKNTVALKGPLATPIGKGHVSLNLTLRRTFNLFANVRPCVSIRGFKTPYDDVNTVLIRENTEGEYSGIEHEIVDGVVQSIKLITWEASERVARYAFHYAESSGRKRVTAVHKANIMKMSDGMFLSACREVSKEFPGVKYDEDLLDRVCLQIVQNPKPYSDRVMVMPNLYGDILSDMCAGLIGGLGLTPSGNIGRDASIFEAVHGSAPDIAGKGLANPTALLLSSMMMLRHMNLVDYADKIEKAALTTIAEGKVITGDLGGKSSTREYTDAIIQKLGKA</sequence>
<reference evidence="16" key="1">
    <citation type="submission" date="2023-03" db="EMBL/GenBank/DDBJ databases">
        <title>Massive genome expansion in bonnet fungi (Mycena s.s.) driven by repeated elements and novel gene families across ecological guilds.</title>
        <authorList>
            <consortium name="Lawrence Berkeley National Laboratory"/>
            <person name="Harder C.B."/>
            <person name="Miyauchi S."/>
            <person name="Viragh M."/>
            <person name="Kuo A."/>
            <person name="Thoen E."/>
            <person name="Andreopoulos B."/>
            <person name="Lu D."/>
            <person name="Skrede I."/>
            <person name="Drula E."/>
            <person name="Henrissat B."/>
            <person name="Morin E."/>
            <person name="Kohler A."/>
            <person name="Barry K."/>
            <person name="LaButti K."/>
            <person name="Morin E."/>
            <person name="Salamov A."/>
            <person name="Lipzen A."/>
            <person name="Mereny Z."/>
            <person name="Hegedus B."/>
            <person name="Baldrian P."/>
            <person name="Stursova M."/>
            <person name="Weitz H."/>
            <person name="Taylor A."/>
            <person name="Grigoriev I.V."/>
            <person name="Nagy L.G."/>
            <person name="Martin F."/>
            <person name="Kauserud H."/>
        </authorList>
    </citation>
    <scope>NUCLEOTIDE SEQUENCE</scope>
    <source>
        <strain evidence="16">9284</strain>
    </source>
</reference>
<dbReference type="EC" id="1.1.1.41" evidence="6"/>
<dbReference type="GO" id="GO:0005739">
    <property type="term" value="C:mitochondrion"/>
    <property type="evidence" value="ECO:0007669"/>
    <property type="project" value="TreeGrafter"/>
</dbReference>
<comment type="similarity">
    <text evidence="4">Belongs to the isocitrate and isopropylmalate dehydrogenases family.</text>
</comment>
<keyword evidence="8" id="KW-0460">Magnesium</keyword>
<evidence type="ECO:0000259" key="15">
    <source>
        <dbReference type="SMART" id="SM01329"/>
    </source>
</evidence>
<evidence type="ECO:0000256" key="13">
    <source>
        <dbReference type="ARBA" id="ARBA00030683"/>
    </source>
</evidence>
<dbReference type="SUPFAM" id="SSF53659">
    <property type="entry name" value="Isocitrate/Isopropylmalate dehydrogenase-like"/>
    <property type="match status" value="1"/>
</dbReference>
<name>A0AAD7FTW2_9AGAR</name>
<comment type="subunit">
    <text evidence="5">Octamer of two non-identical subunits IDH1 and IDH2.</text>
</comment>
<keyword evidence="17" id="KW-1185">Reference proteome</keyword>
<dbReference type="FunFam" id="3.40.718.10:FF:000003">
    <property type="entry name" value="Isocitrate dehydrogenase [NAD] subunit, mitochondrial"/>
    <property type="match status" value="1"/>
</dbReference>
<evidence type="ECO:0000256" key="8">
    <source>
        <dbReference type="ARBA" id="ARBA00022842"/>
    </source>
</evidence>
<evidence type="ECO:0000256" key="12">
    <source>
        <dbReference type="ARBA" id="ARBA00030631"/>
    </source>
</evidence>
<dbReference type="NCBIfam" id="TIGR00175">
    <property type="entry name" value="mito_nad_idh"/>
    <property type="match status" value="1"/>
</dbReference>
<evidence type="ECO:0000256" key="6">
    <source>
        <dbReference type="ARBA" id="ARBA00013012"/>
    </source>
</evidence>
<dbReference type="EMBL" id="JARKIF010000005">
    <property type="protein sequence ID" value="KAJ7638868.1"/>
    <property type="molecule type" value="Genomic_DNA"/>
</dbReference>
<comment type="caution">
    <text evidence="16">The sequence shown here is derived from an EMBL/GenBank/DDBJ whole genome shotgun (WGS) entry which is preliminary data.</text>
</comment>
<dbReference type="GO" id="GO:0051287">
    <property type="term" value="F:NAD binding"/>
    <property type="evidence" value="ECO:0007669"/>
    <property type="project" value="InterPro"/>
</dbReference>
<dbReference type="Pfam" id="PF00180">
    <property type="entry name" value="Iso_dh"/>
    <property type="match status" value="1"/>
</dbReference>
<dbReference type="PROSITE" id="PS00470">
    <property type="entry name" value="IDH_IMDH"/>
    <property type="match status" value="1"/>
</dbReference>
<evidence type="ECO:0000256" key="14">
    <source>
        <dbReference type="ARBA" id="ARBA00072026"/>
    </source>
</evidence>
<dbReference type="PANTHER" id="PTHR11835">
    <property type="entry name" value="DECARBOXYLATING DEHYDROGENASES-ISOCITRATE, ISOPROPYLMALATE, TARTRATE"/>
    <property type="match status" value="1"/>
</dbReference>
<dbReference type="InterPro" id="IPR024084">
    <property type="entry name" value="IsoPropMal-DH-like_dom"/>
</dbReference>
<keyword evidence="11" id="KW-0520">NAD</keyword>
<dbReference type="InterPro" id="IPR004434">
    <property type="entry name" value="Isocitrate_DH_NAD"/>
</dbReference>
<comment type="cofactor">
    <cofactor evidence="3">
        <name>Mg(2+)</name>
        <dbReference type="ChEBI" id="CHEBI:18420"/>
    </cofactor>
</comment>
<evidence type="ECO:0000313" key="17">
    <source>
        <dbReference type="Proteomes" id="UP001221142"/>
    </source>
</evidence>
<evidence type="ECO:0000256" key="2">
    <source>
        <dbReference type="ARBA" id="ARBA00001936"/>
    </source>
</evidence>
<evidence type="ECO:0000256" key="3">
    <source>
        <dbReference type="ARBA" id="ARBA00001946"/>
    </source>
</evidence>
<dbReference type="Gene3D" id="3.40.718.10">
    <property type="entry name" value="Isopropylmalate Dehydrogenase"/>
    <property type="match status" value="1"/>
</dbReference>
<dbReference type="GO" id="GO:0006099">
    <property type="term" value="P:tricarboxylic acid cycle"/>
    <property type="evidence" value="ECO:0007669"/>
    <property type="project" value="InterPro"/>
</dbReference>
<accession>A0AAD7FTW2</accession>
<evidence type="ECO:0000256" key="1">
    <source>
        <dbReference type="ARBA" id="ARBA00000837"/>
    </source>
</evidence>
<feature type="domain" description="Isopropylmalate dehydrogenase-like" evidence="15">
    <location>
        <begin position="43"/>
        <end position="368"/>
    </location>
</feature>
<dbReference type="GO" id="GO:0006102">
    <property type="term" value="P:isocitrate metabolic process"/>
    <property type="evidence" value="ECO:0007669"/>
    <property type="project" value="TreeGrafter"/>
</dbReference>
<keyword evidence="9" id="KW-0809">Transit peptide</keyword>
<evidence type="ECO:0000256" key="10">
    <source>
        <dbReference type="ARBA" id="ARBA00023002"/>
    </source>
</evidence>
<dbReference type="GO" id="GO:0000287">
    <property type="term" value="F:magnesium ion binding"/>
    <property type="evidence" value="ECO:0007669"/>
    <property type="project" value="InterPro"/>
</dbReference>
<gene>
    <name evidence="16" type="ORF">FB45DRAFT_904103</name>
</gene>
<evidence type="ECO:0000256" key="7">
    <source>
        <dbReference type="ARBA" id="ARBA00022723"/>
    </source>
</evidence>